<feature type="region of interest" description="Disordered" evidence="1">
    <location>
        <begin position="1"/>
        <end position="24"/>
    </location>
</feature>
<dbReference type="EMBL" id="JYDR01000128">
    <property type="protein sequence ID" value="KRY67778.1"/>
    <property type="molecule type" value="Genomic_DNA"/>
</dbReference>
<dbReference type="AlphaFoldDB" id="A0A0V1FB81"/>
<organism evidence="3 5">
    <name type="scientific">Trichinella pseudospiralis</name>
    <name type="common">Parasitic roundworm</name>
    <dbReference type="NCBI Taxonomy" id="6337"/>
    <lineage>
        <taxon>Eukaryota</taxon>
        <taxon>Metazoa</taxon>
        <taxon>Ecdysozoa</taxon>
        <taxon>Nematoda</taxon>
        <taxon>Enoplea</taxon>
        <taxon>Dorylaimia</taxon>
        <taxon>Trichinellida</taxon>
        <taxon>Trichinellidae</taxon>
        <taxon>Trichinella</taxon>
    </lineage>
</organism>
<sequence length="71" mass="8468">MDRLIQQSRDQQLKKQARGMDNNETMKTRSLSLFTQMAQFGHSIELVKLHFVPTIFFFKHIRFKHRDVSSS</sequence>
<gene>
    <name evidence="2" type="ORF">T4A_5816</name>
    <name evidence="3" type="ORF">T4D_1886</name>
</gene>
<evidence type="ECO:0000256" key="1">
    <source>
        <dbReference type="SAM" id="MobiDB-lite"/>
    </source>
</evidence>
<evidence type="ECO:0000313" key="2">
    <source>
        <dbReference type="EMBL" id="KRY67778.1"/>
    </source>
</evidence>
<proteinExistence type="predicted"/>
<accession>A0A0V1FB81</accession>
<name>A0A0V1FB81_TRIPS</name>
<dbReference type="EMBL" id="JYDT01000151">
    <property type="protein sequence ID" value="KRY83100.1"/>
    <property type="molecule type" value="Genomic_DNA"/>
</dbReference>
<dbReference type="Proteomes" id="UP000054995">
    <property type="component" value="Unassembled WGS sequence"/>
</dbReference>
<reference evidence="4 5" key="1">
    <citation type="submission" date="2015-01" db="EMBL/GenBank/DDBJ databases">
        <title>Evolution of Trichinella species and genotypes.</title>
        <authorList>
            <person name="Korhonen P.K."/>
            <person name="Edoardo P."/>
            <person name="Giuseppe L.R."/>
            <person name="Gasser R.B."/>
        </authorList>
    </citation>
    <scope>NUCLEOTIDE SEQUENCE [LARGE SCALE GENOMIC DNA]</scope>
    <source>
        <strain evidence="2">ISS13</strain>
        <strain evidence="3">ISS470</strain>
    </source>
</reference>
<feature type="compositionally biased region" description="Polar residues" evidence="1">
    <location>
        <begin position="1"/>
        <end position="10"/>
    </location>
</feature>
<dbReference type="Proteomes" id="UP000054632">
    <property type="component" value="Unassembled WGS sequence"/>
</dbReference>
<comment type="caution">
    <text evidence="3">The sequence shown here is derived from an EMBL/GenBank/DDBJ whole genome shotgun (WGS) entry which is preliminary data.</text>
</comment>
<protein>
    <submittedName>
        <fullName evidence="3">Uncharacterized protein</fullName>
    </submittedName>
</protein>
<keyword evidence="5" id="KW-1185">Reference proteome</keyword>
<evidence type="ECO:0000313" key="3">
    <source>
        <dbReference type="EMBL" id="KRY83100.1"/>
    </source>
</evidence>
<evidence type="ECO:0000313" key="5">
    <source>
        <dbReference type="Proteomes" id="UP000054995"/>
    </source>
</evidence>
<evidence type="ECO:0000313" key="4">
    <source>
        <dbReference type="Proteomes" id="UP000054632"/>
    </source>
</evidence>